<comment type="caution">
    <text evidence="10">The sequence shown here is derived from an EMBL/GenBank/DDBJ whole genome shotgun (WGS) entry which is preliminary data.</text>
</comment>
<evidence type="ECO:0000256" key="2">
    <source>
        <dbReference type="ARBA" id="ARBA00023012"/>
    </source>
</evidence>
<dbReference type="GO" id="GO:0000156">
    <property type="term" value="F:phosphorelay response regulator activity"/>
    <property type="evidence" value="ECO:0007669"/>
    <property type="project" value="TreeGrafter"/>
</dbReference>
<keyword evidence="1 6" id="KW-0597">Phosphoprotein</keyword>
<name>A0A502FUJ3_9SPHN</name>
<sequence>MTDLASHGTAPLPTLPPAVSGARIVIVDDDPGVRELLTGFLVDHGFGAEAVGSGKALRERLERRECDLIVLDIMMPGEDGLSILRSLMHRADGPGIIMLSAVTSEVDRIVALEMGADDYVIKPTSPREIMARIRSVLRRRAAPGSGEAQPGAAHAPHVTSDCFGFAGWTFDSRRRKLVAPGGAVVAVTETEYRMLAIFLRDPHDVHSRESLADLTGKENFNGNDRTIDVHVSRLRRKLARGSGDEIIRTVRNRGYLFLPRVEALVA</sequence>
<dbReference type="GO" id="GO:0006355">
    <property type="term" value="P:regulation of DNA-templated transcription"/>
    <property type="evidence" value="ECO:0007669"/>
    <property type="project" value="InterPro"/>
</dbReference>
<dbReference type="SUPFAM" id="SSF46894">
    <property type="entry name" value="C-terminal effector domain of the bipartite response regulators"/>
    <property type="match status" value="1"/>
</dbReference>
<dbReference type="SMART" id="SM00862">
    <property type="entry name" value="Trans_reg_C"/>
    <property type="match status" value="1"/>
</dbReference>
<evidence type="ECO:0000256" key="7">
    <source>
        <dbReference type="PROSITE-ProRule" id="PRU01091"/>
    </source>
</evidence>
<organism evidence="10 11">
    <name type="scientific">Sphingomonas glacialis</name>
    <dbReference type="NCBI Taxonomy" id="658225"/>
    <lineage>
        <taxon>Bacteria</taxon>
        <taxon>Pseudomonadati</taxon>
        <taxon>Pseudomonadota</taxon>
        <taxon>Alphaproteobacteria</taxon>
        <taxon>Sphingomonadales</taxon>
        <taxon>Sphingomonadaceae</taxon>
        <taxon>Sphingomonas</taxon>
    </lineage>
</organism>
<protein>
    <submittedName>
        <fullName evidence="10">DNA-binding response regulator</fullName>
    </submittedName>
</protein>
<dbReference type="GO" id="GO:0032993">
    <property type="term" value="C:protein-DNA complex"/>
    <property type="evidence" value="ECO:0007669"/>
    <property type="project" value="TreeGrafter"/>
</dbReference>
<keyword evidence="11" id="KW-1185">Reference proteome</keyword>
<dbReference type="InterPro" id="IPR036388">
    <property type="entry name" value="WH-like_DNA-bd_sf"/>
</dbReference>
<evidence type="ECO:0000256" key="5">
    <source>
        <dbReference type="ARBA" id="ARBA00023163"/>
    </source>
</evidence>
<dbReference type="RefSeq" id="WP_140850569.1">
    <property type="nucleotide sequence ID" value="NZ_RCZC01000003.1"/>
</dbReference>
<dbReference type="EMBL" id="RCZC01000003">
    <property type="protein sequence ID" value="TPG52653.1"/>
    <property type="molecule type" value="Genomic_DNA"/>
</dbReference>
<dbReference type="Gene3D" id="1.10.10.10">
    <property type="entry name" value="Winged helix-like DNA-binding domain superfamily/Winged helix DNA-binding domain"/>
    <property type="match status" value="1"/>
</dbReference>
<dbReference type="OrthoDB" id="7549611at2"/>
<dbReference type="GO" id="GO:0005829">
    <property type="term" value="C:cytosol"/>
    <property type="evidence" value="ECO:0007669"/>
    <property type="project" value="TreeGrafter"/>
</dbReference>
<dbReference type="AlphaFoldDB" id="A0A502FUJ3"/>
<evidence type="ECO:0000259" key="8">
    <source>
        <dbReference type="PROSITE" id="PS50110"/>
    </source>
</evidence>
<proteinExistence type="predicted"/>
<feature type="domain" description="Response regulatory" evidence="8">
    <location>
        <begin position="23"/>
        <end position="137"/>
    </location>
</feature>
<dbReference type="InterPro" id="IPR001789">
    <property type="entry name" value="Sig_transdc_resp-reg_receiver"/>
</dbReference>
<dbReference type="Gene3D" id="6.10.250.690">
    <property type="match status" value="1"/>
</dbReference>
<dbReference type="InterPro" id="IPR039420">
    <property type="entry name" value="WalR-like"/>
</dbReference>
<dbReference type="PANTHER" id="PTHR48111:SF4">
    <property type="entry name" value="DNA-BINDING DUAL TRANSCRIPTIONAL REGULATOR OMPR"/>
    <property type="match status" value="1"/>
</dbReference>
<dbReference type="InterPro" id="IPR011006">
    <property type="entry name" value="CheY-like_superfamily"/>
</dbReference>
<evidence type="ECO:0000256" key="3">
    <source>
        <dbReference type="ARBA" id="ARBA00023015"/>
    </source>
</evidence>
<reference evidence="10 11" key="1">
    <citation type="journal article" date="2019" name="Environ. Microbiol.">
        <title>Species interactions and distinct microbial communities in high Arctic permafrost affected cryosols are associated with the CH4 and CO2 gas fluxes.</title>
        <authorList>
            <person name="Altshuler I."/>
            <person name="Hamel J."/>
            <person name="Turney S."/>
            <person name="Magnuson E."/>
            <person name="Levesque R."/>
            <person name="Greer C."/>
            <person name="Whyte L.G."/>
        </authorList>
    </citation>
    <scope>NUCLEOTIDE SEQUENCE [LARGE SCALE GENOMIC DNA]</scope>
    <source>
        <strain evidence="10 11">E6.1</strain>
    </source>
</reference>
<feature type="domain" description="OmpR/PhoB-type" evidence="9">
    <location>
        <begin position="160"/>
        <end position="259"/>
    </location>
</feature>
<gene>
    <name evidence="10" type="ORF">EAH76_12260</name>
</gene>
<dbReference type="CDD" id="cd00383">
    <property type="entry name" value="trans_reg_C"/>
    <property type="match status" value="1"/>
</dbReference>
<dbReference type="SMART" id="SM00448">
    <property type="entry name" value="REC"/>
    <property type="match status" value="1"/>
</dbReference>
<evidence type="ECO:0000256" key="6">
    <source>
        <dbReference type="PROSITE-ProRule" id="PRU00169"/>
    </source>
</evidence>
<dbReference type="GO" id="GO:0000976">
    <property type="term" value="F:transcription cis-regulatory region binding"/>
    <property type="evidence" value="ECO:0007669"/>
    <property type="project" value="TreeGrafter"/>
</dbReference>
<dbReference type="PROSITE" id="PS50110">
    <property type="entry name" value="RESPONSE_REGULATORY"/>
    <property type="match status" value="1"/>
</dbReference>
<dbReference type="Pfam" id="PF00072">
    <property type="entry name" value="Response_reg"/>
    <property type="match status" value="1"/>
</dbReference>
<dbReference type="InterPro" id="IPR001867">
    <property type="entry name" value="OmpR/PhoB-type_DNA-bd"/>
</dbReference>
<dbReference type="SUPFAM" id="SSF52172">
    <property type="entry name" value="CheY-like"/>
    <property type="match status" value="1"/>
</dbReference>
<evidence type="ECO:0000313" key="10">
    <source>
        <dbReference type="EMBL" id="TPG52653.1"/>
    </source>
</evidence>
<evidence type="ECO:0000259" key="9">
    <source>
        <dbReference type="PROSITE" id="PS51755"/>
    </source>
</evidence>
<dbReference type="PANTHER" id="PTHR48111">
    <property type="entry name" value="REGULATOR OF RPOS"/>
    <property type="match status" value="1"/>
</dbReference>
<keyword evidence="2" id="KW-0902">Two-component regulatory system</keyword>
<dbReference type="InterPro" id="IPR016032">
    <property type="entry name" value="Sig_transdc_resp-reg_C-effctor"/>
</dbReference>
<accession>A0A502FUJ3</accession>
<dbReference type="Pfam" id="PF00486">
    <property type="entry name" value="Trans_reg_C"/>
    <property type="match status" value="1"/>
</dbReference>
<evidence type="ECO:0000313" key="11">
    <source>
        <dbReference type="Proteomes" id="UP000319931"/>
    </source>
</evidence>
<evidence type="ECO:0000256" key="4">
    <source>
        <dbReference type="ARBA" id="ARBA00023125"/>
    </source>
</evidence>
<feature type="modified residue" description="4-aspartylphosphate" evidence="6">
    <location>
        <position position="72"/>
    </location>
</feature>
<dbReference type="Gene3D" id="3.40.50.2300">
    <property type="match status" value="1"/>
</dbReference>
<keyword evidence="3" id="KW-0805">Transcription regulation</keyword>
<keyword evidence="5" id="KW-0804">Transcription</keyword>
<evidence type="ECO:0000256" key="1">
    <source>
        <dbReference type="ARBA" id="ARBA00022553"/>
    </source>
</evidence>
<feature type="DNA-binding region" description="OmpR/PhoB-type" evidence="7">
    <location>
        <begin position="160"/>
        <end position="259"/>
    </location>
</feature>
<dbReference type="Proteomes" id="UP000319931">
    <property type="component" value="Unassembled WGS sequence"/>
</dbReference>
<keyword evidence="4 7" id="KW-0238">DNA-binding</keyword>
<dbReference type="PROSITE" id="PS51755">
    <property type="entry name" value="OMPR_PHOB"/>
    <property type="match status" value="1"/>
</dbReference>